<evidence type="ECO:0000313" key="9">
    <source>
        <dbReference type="EMBL" id="CAA7016693.1"/>
    </source>
</evidence>
<evidence type="ECO:0000256" key="8">
    <source>
        <dbReference type="SAM" id="Phobius"/>
    </source>
</evidence>
<dbReference type="EMBL" id="CACVBM020000244">
    <property type="protein sequence ID" value="CAA7016693.1"/>
    <property type="molecule type" value="Genomic_DNA"/>
</dbReference>
<evidence type="ECO:0000256" key="6">
    <source>
        <dbReference type="ARBA" id="ARBA00023136"/>
    </source>
</evidence>
<gene>
    <name evidence="9" type="ORF">MERR_LOCUS3928</name>
</gene>
<evidence type="ECO:0000256" key="7">
    <source>
        <dbReference type="SAM" id="MobiDB-lite"/>
    </source>
</evidence>
<feature type="transmembrane region" description="Helical" evidence="8">
    <location>
        <begin position="196"/>
        <end position="215"/>
    </location>
</feature>
<accession>A0A6D2HMS5</accession>
<dbReference type="OrthoDB" id="429955at2759"/>
<evidence type="ECO:0000256" key="2">
    <source>
        <dbReference type="ARBA" id="ARBA00007863"/>
    </source>
</evidence>
<keyword evidence="4 8" id="KW-0812">Transmembrane</keyword>
<evidence type="ECO:0008006" key="11">
    <source>
        <dbReference type="Google" id="ProtNLM"/>
    </source>
</evidence>
<dbReference type="InterPro" id="IPR037185">
    <property type="entry name" value="EmrE-like"/>
</dbReference>
<dbReference type="Pfam" id="PF06027">
    <property type="entry name" value="SLC35F"/>
    <property type="match status" value="1"/>
</dbReference>
<dbReference type="InterPro" id="IPR052221">
    <property type="entry name" value="SLC35F_Transporter"/>
</dbReference>
<protein>
    <recommendedName>
        <fullName evidence="11">EamA domain-containing protein</fullName>
    </recommendedName>
</protein>
<reference evidence="9" key="1">
    <citation type="submission" date="2020-01" db="EMBL/GenBank/DDBJ databases">
        <authorList>
            <person name="Mishra B."/>
        </authorList>
    </citation>
    <scope>NUCLEOTIDE SEQUENCE [LARGE SCALE GENOMIC DNA]</scope>
</reference>
<dbReference type="GO" id="GO:0016020">
    <property type="term" value="C:membrane"/>
    <property type="evidence" value="ECO:0007669"/>
    <property type="project" value="UniProtKB-SubCell"/>
</dbReference>
<dbReference type="SUPFAM" id="SSF103481">
    <property type="entry name" value="Multidrug resistance efflux transporter EmrE"/>
    <property type="match status" value="2"/>
</dbReference>
<comment type="subcellular location">
    <subcellularLocation>
        <location evidence="1">Membrane</location>
        <topology evidence="1">Multi-pass membrane protein</topology>
    </subcellularLocation>
</comment>
<name>A0A6D2HMS5_9BRAS</name>
<feature type="transmembrane region" description="Helical" evidence="8">
    <location>
        <begin position="169"/>
        <end position="189"/>
    </location>
</feature>
<dbReference type="AlphaFoldDB" id="A0A6D2HMS5"/>
<dbReference type="PANTHER" id="PTHR14233:SF24">
    <property type="entry name" value="ANTHOCYANIN-RELATED MEMBRANE PROTEIN 2-RELATED"/>
    <property type="match status" value="1"/>
</dbReference>
<organism evidence="9 10">
    <name type="scientific">Microthlaspi erraticum</name>
    <dbReference type="NCBI Taxonomy" id="1685480"/>
    <lineage>
        <taxon>Eukaryota</taxon>
        <taxon>Viridiplantae</taxon>
        <taxon>Streptophyta</taxon>
        <taxon>Embryophyta</taxon>
        <taxon>Tracheophyta</taxon>
        <taxon>Spermatophyta</taxon>
        <taxon>Magnoliopsida</taxon>
        <taxon>eudicotyledons</taxon>
        <taxon>Gunneridae</taxon>
        <taxon>Pentapetalae</taxon>
        <taxon>rosids</taxon>
        <taxon>malvids</taxon>
        <taxon>Brassicales</taxon>
        <taxon>Brassicaceae</taxon>
        <taxon>Coluteocarpeae</taxon>
        <taxon>Microthlaspi</taxon>
    </lineage>
</organism>
<dbReference type="Proteomes" id="UP000467841">
    <property type="component" value="Unassembled WGS sequence"/>
</dbReference>
<evidence type="ECO:0000256" key="3">
    <source>
        <dbReference type="ARBA" id="ARBA00022448"/>
    </source>
</evidence>
<feature type="region of interest" description="Disordered" evidence="7">
    <location>
        <begin position="326"/>
        <end position="351"/>
    </location>
</feature>
<dbReference type="GO" id="GO:0022857">
    <property type="term" value="F:transmembrane transporter activity"/>
    <property type="evidence" value="ECO:0007669"/>
    <property type="project" value="InterPro"/>
</dbReference>
<evidence type="ECO:0000256" key="5">
    <source>
        <dbReference type="ARBA" id="ARBA00022989"/>
    </source>
</evidence>
<comment type="caution">
    <text evidence="9">The sequence shown here is derived from an EMBL/GenBank/DDBJ whole genome shotgun (WGS) entry which is preliminary data.</text>
</comment>
<keyword evidence="10" id="KW-1185">Reference proteome</keyword>
<feature type="transmembrane region" description="Helical" evidence="8">
    <location>
        <begin position="51"/>
        <end position="68"/>
    </location>
</feature>
<feature type="transmembrane region" description="Helical" evidence="8">
    <location>
        <begin position="230"/>
        <end position="251"/>
    </location>
</feature>
<feature type="transmembrane region" description="Helical" evidence="8">
    <location>
        <begin position="258"/>
        <end position="278"/>
    </location>
</feature>
<dbReference type="InterPro" id="IPR009262">
    <property type="entry name" value="SLC35_F1/F2/F6"/>
</dbReference>
<proteinExistence type="inferred from homology"/>
<feature type="transmembrane region" description="Helical" evidence="8">
    <location>
        <begin position="284"/>
        <end position="302"/>
    </location>
</feature>
<evidence type="ECO:0000256" key="4">
    <source>
        <dbReference type="ARBA" id="ARBA00022692"/>
    </source>
</evidence>
<keyword evidence="5 8" id="KW-1133">Transmembrane helix</keyword>
<evidence type="ECO:0000256" key="1">
    <source>
        <dbReference type="ARBA" id="ARBA00004141"/>
    </source>
</evidence>
<feature type="transmembrane region" description="Helical" evidence="8">
    <location>
        <begin position="131"/>
        <end position="149"/>
    </location>
</feature>
<dbReference type="PANTHER" id="PTHR14233">
    <property type="entry name" value="DUF914-RELATED"/>
    <property type="match status" value="1"/>
</dbReference>
<keyword evidence="6 8" id="KW-0472">Membrane</keyword>
<keyword evidence="3" id="KW-0813">Transport</keyword>
<feature type="transmembrane region" description="Helical" evidence="8">
    <location>
        <begin position="106"/>
        <end position="124"/>
    </location>
</feature>
<evidence type="ECO:0000313" key="10">
    <source>
        <dbReference type="Proteomes" id="UP000467841"/>
    </source>
</evidence>
<sequence>MVCFNFIEMIKKKKTLIGLVLGQILSLILTSNGFAASQIVRKGINAPTSHSFLGYLLLAIVYGGIMLYRRSPIKAKWYHYFLLALVDVEANFLIAKAYQYTSMTSIMLLDCWAIPCVLVLTWVFLKTKYRLMKIGGVVICIVGVVMVVFSDVHAGDRAGGSNPVKGDLIVVAGATLYAVSNTCEEFLVTNADRTELMSFLGLFGAIIGAIQISIFERDELKAVHWSTETVLPYLGLALGAFFFYSLLAVLLKTSGAAMFTLSLLTSDMWAVLIRTFAYHEKVDWLYYLAFATTAIGLVIYSMKEKDQEEQRSVEVVEVVDVEADQRKPYDKDGEPLSASLIGASNEALTKA</sequence>
<comment type="similarity">
    <text evidence="2">Belongs to the SLC35F solute transporter family.</text>
</comment>